<accession>W4P9X7</accession>
<feature type="region of interest" description="Disordered" evidence="1">
    <location>
        <begin position="1"/>
        <end position="21"/>
    </location>
</feature>
<comment type="caution">
    <text evidence="2">The sequence shown here is derived from an EMBL/GenBank/DDBJ whole genome shotgun (WGS) entry which is preliminary data.</text>
</comment>
<dbReference type="Proteomes" id="UP000018861">
    <property type="component" value="Unassembled WGS sequence"/>
</dbReference>
<gene>
    <name evidence="2" type="ORF">JCM6292_2977</name>
</gene>
<organism evidence="2 3">
    <name type="scientific">Bacteroides pyogenes JCM 6292</name>
    <dbReference type="NCBI Taxonomy" id="1235809"/>
    <lineage>
        <taxon>Bacteria</taxon>
        <taxon>Pseudomonadati</taxon>
        <taxon>Bacteroidota</taxon>
        <taxon>Bacteroidia</taxon>
        <taxon>Bacteroidales</taxon>
        <taxon>Bacteroidaceae</taxon>
        <taxon>Bacteroides</taxon>
    </lineage>
</organism>
<protein>
    <submittedName>
        <fullName evidence="2">Uncharacterized protein</fullName>
    </submittedName>
</protein>
<dbReference type="EMBL" id="BAIQ01000036">
    <property type="protein sequence ID" value="GAE16535.1"/>
    <property type="molecule type" value="Genomic_DNA"/>
</dbReference>
<evidence type="ECO:0000313" key="3">
    <source>
        <dbReference type="Proteomes" id="UP000018861"/>
    </source>
</evidence>
<sequence length="50" mass="5885">MAGSAVRYSLRKSSDQKRHTPKGRVENMAFIIVSIFEWNKDKYNIKKNKI</sequence>
<evidence type="ECO:0000313" key="2">
    <source>
        <dbReference type="EMBL" id="GAE16535.1"/>
    </source>
</evidence>
<dbReference type="AlphaFoldDB" id="W4P9X7"/>
<reference evidence="2 3" key="1">
    <citation type="journal article" date="2014" name="Genome Announc.">
        <title>Draft Genome Sequences of Three Strains of Bacteroides pyogenes Isolated from a Cat and Swine.</title>
        <authorList>
            <person name="Sakamoto M."/>
            <person name="Oshima K."/>
            <person name="Suda W."/>
            <person name="Kitamura K."/>
            <person name="Iida T."/>
            <person name="Hattori M."/>
            <person name="Ohkuma M."/>
        </authorList>
    </citation>
    <scope>NUCLEOTIDE SEQUENCE [LARGE SCALE GENOMIC DNA]</scope>
    <source>
        <strain evidence="2 3">JCM 6292</strain>
    </source>
</reference>
<evidence type="ECO:0000256" key="1">
    <source>
        <dbReference type="SAM" id="MobiDB-lite"/>
    </source>
</evidence>
<name>W4P9X7_9BACE</name>
<proteinExistence type="predicted"/>